<dbReference type="Pfam" id="PF00933">
    <property type="entry name" value="Glyco_hydro_3"/>
    <property type="match status" value="1"/>
</dbReference>
<organism evidence="5 6">
    <name type="scientific">Auraticoccus monumenti</name>
    <dbReference type="NCBI Taxonomy" id="675864"/>
    <lineage>
        <taxon>Bacteria</taxon>
        <taxon>Bacillati</taxon>
        <taxon>Actinomycetota</taxon>
        <taxon>Actinomycetes</taxon>
        <taxon>Propionibacteriales</taxon>
        <taxon>Propionibacteriaceae</taxon>
        <taxon>Auraticoccus</taxon>
    </lineage>
</organism>
<accession>A0A1G6WNW5</accession>
<dbReference type="AlphaFoldDB" id="A0A1G6WNW5"/>
<comment type="similarity">
    <text evidence="1">Belongs to the glycosyl hydrolase 3 family.</text>
</comment>
<dbReference type="InterPro" id="IPR013783">
    <property type="entry name" value="Ig-like_fold"/>
</dbReference>
<evidence type="ECO:0000256" key="2">
    <source>
        <dbReference type="ARBA" id="ARBA00022729"/>
    </source>
</evidence>
<dbReference type="OrthoDB" id="9803863at2"/>
<dbReference type="InterPro" id="IPR001764">
    <property type="entry name" value="Glyco_hydro_3_N"/>
</dbReference>
<feature type="domain" description="WW" evidence="4">
    <location>
        <begin position="643"/>
        <end position="676"/>
    </location>
</feature>
<dbReference type="InterPro" id="IPR017853">
    <property type="entry name" value="GH"/>
</dbReference>
<dbReference type="InterPro" id="IPR008999">
    <property type="entry name" value="Actin-crosslinking"/>
</dbReference>
<gene>
    <name evidence="5" type="ORF">SAMN04489747_1477</name>
</gene>
<dbReference type="InterPro" id="IPR002772">
    <property type="entry name" value="Glyco_hydro_3_C"/>
</dbReference>
<dbReference type="STRING" id="675864.SAMN04489747_1477"/>
<proteinExistence type="inferred from homology"/>
<evidence type="ECO:0000313" key="5">
    <source>
        <dbReference type="EMBL" id="SDD66725.1"/>
    </source>
</evidence>
<dbReference type="GO" id="GO:0009044">
    <property type="term" value="F:xylan 1,4-beta-xylosidase activity"/>
    <property type="evidence" value="ECO:0007669"/>
    <property type="project" value="InterPro"/>
</dbReference>
<dbReference type="Gene3D" id="3.40.50.1700">
    <property type="entry name" value="Glycoside hydrolase family 3 C-terminal domain"/>
    <property type="match status" value="1"/>
</dbReference>
<dbReference type="InterPro" id="IPR036881">
    <property type="entry name" value="Glyco_hydro_3_C_sf"/>
</dbReference>
<dbReference type="SUPFAM" id="SSF51445">
    <property type="entry name" value="(Trans)glycosidases"/>
    <property type="match status" value="1"/>
</dbReference>
<dbReference type="Gene3D" id="2.60.120.380">
    <property type="match status" value="1"/>
</dbReference>
<keyword evidence="2" id="KW-0732">Signal</keyword>
<dbReference type="SUPFAM" id="SSF52279">
    <property type="entry name" value="Beta-D-glucan exohydrolase, C-terminal domain"/>
    <property type="match status" value="1"/>
</dbReference>
<dbReference type="RefSeq" id="WP_090592003.1">
    <property type="nucleotide sequence ID" value="NZ_LT629688.1"/>
</dbReference>
<evidence type="ECO:0000256" key="3">
    <source>
        <dbReference type="ARBA" id="ARBA00022801"/>
    </source>
</evidence>
<dbReference type="CDD" id="cd23343">
    <property type="entry name" value="beta-trefoil_FSCN_BglX-like"/>
    <property type="match status" value="1"/>
</dbReference>
<dbReference type="PANTHER" id="PTHR42721:SF3">
    <property type="entry name" value="BETA-D-XYLOSIDASE 5-RELATED"/>
    <property type="match status" value="1"/>
</dbReference>
<reference evidence="5 6" key="1">
    <citation type="submission" date="2016-10" db="EMBL/GenBank/DDBJ databases">
        <authorList>
            <person name="de Groot N.N."/>
        </authorList>
    </citation>
    <scope>NUCLEOTIDE SEQUENCE [LARGE SCALE GENOMIC DNA]</scope>
    <source>
        <strain evidence="5 6">MON 2.2</strain>
    </source>
</reference>
<dbReference type="Pfam" id="PF14310">
    <property type="entry name" value="Fn3-like"/>
    <property type="match status" value="1"/>
</dbReference>
<evidence type="ECO:0000259" key="4">
    <source>
        <dbReference type="PROSITE" id="PS50020"/>
    </source>
</evidence>
<dbReference type="GO" id="GO:0031222">
    <property type="term" value="P:arabinan catabolic process"/>
    <property type="evidence" value="ECO:0007669"/>
    <property type="project" value="TreeGrafter"/>
</dbReference>
<dbReference type="PANTHER" id="PTHR42721">
    <property type="entry name" value="SUGAR HYDROLASE-RELATED"/>
    <property type="match status" value="1"/>
</dbReference>
<dbReference type="InterPro" id="IPR036962">
    <property type="entry name" value="Glyco_hydro_3_N_sf"/>
</dbReference>
<dbReference type="InterPro" id="IPR001202">
    <property type="entry name" value="WW_dom"/>
</dbReference>
<dbReference type="PROSITE" id="PS50020">
    <property type="entry name" value="WW_DOMAIN_2"/>
    <property type="match status" value="1"/>
</dbReference>
<name>A0A1G6WNW5_9ACTN</name>
<keyword evidence="6" id="KW-1185">Reference proteome</keyword>
<evidence type="ECO:0000313" key="6">
    <source>
        <dbReference type="Proteomes" id="UP000198546"/>
    </source>
</evidence>
<dbReference type="Gene3D" id="3.20.20.300">
    <property type="entry name" value="Glycoside hydrolase, family 3, N-terminal domain"/>
    <property type="match status" value="1"/>
</dbReference>
<dbReference type="InterPro" id="IPR044993">
    <property type="entry name" value="BXL"/>
</dbReference>
<sequence>MTEPRPSARVRALLEALSTSEKVSLLHQRTPVVEHVGLAASHTGNEALHGVAWLGRATVFCQAVGLGATWDPDLLRRVGEAVGTEARAMHNLDPGVGLNVWAPVVNPLRHPAWGRNEEGYSEDPHLTAELATAYAGGLRGDHPRWWRVTPTLKHLCAYNVEDHRDVVSVQVPPRVLHEYELPAFLGPLSAGVVGAVMPSYNLVNGRAAHLSADLLDAVREASPHSLAVVSDAYAPGNVFRVQRPGLDPVEAFALVVRAGVDSVTEDDDRPATTLERLGQALERGLLSEEDVDRAAARVLSLRELTGELDGEDPWASLGAEHVASAEHAALAREAATAAVVVLTNPGGALPLPAGRRLAVVGPLADEVLTDWYSGSLPYRVSLADAVRERDADAPASVPGDDLVVLRVADGAGAGGAAAPGGAAAAPRWLGLDARATLRTSGLAGAAEWRWRDWGDGVLTLRTSTGLLGSPDGRALVADAERVGGWEVQQSFRVERHPDGTASLLHLGTGRWVHLRPDGVAEVGARTARHSARFEVSVVRSGLAEAVEVAGRAETVLVAVGNDPHLNGRETADRPDLRLPPTQVALVRALVRAGRQVVLVVVSSYPYVLDDDLAALPVVWSSHGGQELGHAVLDVLTGDAEPRGRLPQPWPRHEADVGDRFDYDLLGRQTTWWSPVEPRFALGHGLHYATTAWHGARASVGDGVVTVQVEVSGGGRTAPEVVQVYGRALGAEDAPRRLLAHRRVDVAPGETVRVELEVPLERLSLWDVTADGWWRPARHRLEVAASASDVRAELEVDVPVVERGWHRPRVRPVRAECFDSWSGLEIVATGDLRGHALQARDHRSGTARYGRLRTEGAGQVVLRLRPAEGADACAGQVVARLRGSRGEVVEATTDGIPRELVLEAPDAGPHDLEVTLTGPAQLLEVTAR</sequence>
<dbReference type="SUPFAM" id="SSF50405">
    <property type="entry name" value="Actin-crosslinking proteins"/>
    <property type="match status" value="1"/>
</dbReference>
<dbReference type="InterPro" id="IPR026891">
    <property type="entry name" value="Fn3-like"/>
</dbReference>
<dbReference type="EMBL" id="LT629688">
    <property type="protein sequence ID" value="SDD66725.1"/>
    <property type="molecule type" value="Genomic_DNA"/>
</dbReference>
<evidence type="ECO:0000256" key="1">
    <source>
        <dbReference type="ARBA" id="ARBA00005336"/>
    </source>
</evidence>
<dbReference type="GO" id="GO:0045493">
    <property type="term" value="P:xylan catabolic process"/>
    <property type="evidence" value="ECO:0007669"/>
    <property type="project" value="InterPro"/>
</dbReference>
<protein>
    <submittedName>
        <fullName evidence="5">Beta-glucosidase</fullName>
    </submittedName>
</protein>
<dbReference type="SMART" id="SM01217">
    <property type="entry name" value="Fn3_like"/>
    <property type="match status" value="1"/>
</dbReference>
<dbReference type="Gene3D" id="2.60.40.10">
    <property type="entry name" value="Immunoglobulins"/>
    <property type="match status" value="1"/>
</dbReference>
<dbReference type="Proteomes" id="UP000198546">
    <property type="component" value="Chromosome i"/>
</dbReference>
<dbReference type="Pfam" id="PF01915">
    <property type="entry name" value="Glyco_hydro_3_C"/>
    <property type="match status" value="1"/>
</dbReference>
<dbReference type="GO" id="GO:0046556">
    <property type="term" value="F:alpha-L-arabinofuranosidase activity"/>
    <property type="evidence" value="ECO:0007669"/>
    <property type="project" value="TreeGrafter"/>
</dbReference>
<keyword evidence="3" id="KW-0378">Hydrolase</keyword>